<feature type="region of interest" description="Disordered" evidence="1">
    <location>
        <begin position="754"/>
        <end position="816"/>
    </location>
</feature>
<evidence type="ECO:0000259" key="2">
    <source>
        <dbReference type="Pfam" id="PF12657"/>
    </source>
</evidence>
<dbReference type="InterPro" id="IPR024761">
    <property type="entry name" value="TFIIIC_delta_N"/>
</dbReference>
<dbReference type="Pfam" id="PF12660">
    <property type="entry name" value="zf-TFIIIC"/>
    <property type="match status" value="1"/>
</dbReference>
<feature type="compositionally biased region" description="Acidic residues" evidence="1">
    <location>
        <begin position="787"/>
        <end position="813"/>
    </location>
</feature>
<evidence type="ECO:0000313" key="4">
    <source>
        <dbReference type="EMBL" id="CAG5184906.1"/>
    </source>
</evidence>
<dbReference type="Pfam" id="PF12657">
    <property type="entry name" value="TFIIIC_delta"/>
    <property type="match status" value="1"/>
</dbReference>
<proteinExistence type="predicted"/>
<evidence type="ECO:0008006" key="6">
    <source>
        <dbReference type="Google" id="ProtNLM"/>
    </source>
</evidence>
<feature type="domain" description="Transcription factor IIIC putative zinc-finger" evidence="3">
    <location>
        <begin position="674"/>
        <end position="841"/>
    </location>
</feature>
<gene>
    <name evidence="4" type="ORF">ALTATR162_LOCUS11141</name>
</gene>
<evidence type="ECO:0000256" key="1">
    <source>
        <dbReference type="SAM" id="MobiDB-lite"/>
    </source>
</evidence>
<dbReference type="InterPro" id="IPR024764">
    <property type="entry name" value="TFIIIC_Znf"/>
</dbReference>
<keyword evidence="5" id="KW-1185">Reference proteome</keyword>
<dbReference type="GO" id="GO:0006384">
    <property type="term" value="P:transcription initiation at RNA polymerase III promoter"/>
    <property type="evidence" value="ECO:0007669"/>
    <property type="project" value="InterPro"/>
</dbReference>
<dbReference type="RefSeq" id="XP_043174718.1">
    <property type="nucleotide sequence ID" value="XM_043318783.1"/>
</dbReference>
<sequence length="843" mass="92873">MADVTVLRCWPACVDAIDWSPDGIIALASDERVELLFPNTIDFERDQVAPQWQHVPLKVPLFSTDELPLKEPAPISNYSIGEEISNSAPINIAWSPPGLAKHRKCALAALTANLTLSIWSAEGKPQEEGSWSRRLIINDALADHFEYRDDEPSHVTVSSKERLRLRSRIRAFAWAPALPCPEPAGVIGTHLLYGQHMLAVSNDDNHLVFLKIESPTSTLGAERDWMAEVLIHKSFAPPSETIFSQPNVFEDMIKQQRYISHIAWSPWDNREESYHSVVVYATNEDVRAQAITYTSGRMTFDNEVIYTGYALRYDGPMKWFHKVESGNRLRLALFTNTELVYLTVSALDASIIEKSTHDLDGRWDPISGVVWDTTEAVTPRLHISSLTSTLHNPTAVLKQTSSGLKSLGTPSWREKIENNLALFSVKNGLKGNSKVKVWGLTRSPLGDFIAACNSVHPSDMIEYGIPADRSGTVAISSLRPGRQQQDLFPKEEVTAEGITYSLKKLAEGAVEDPDEMPAFAEEMVGKLVMTYTAPSLSERSSKTMAVYSNINNLNLLIREFKLSGFLDSHTLKDRYTILVSEAYRTQIQKDLFRTLIAYRLALALQRLPPSLSHTIFSAAILIHHKQLITLVNMVMGHDGTPGAFPATDGNLEDNSASPVNFSMDGSDFSKDQSPAVSTAETCDFCSASIPFTDPASAACTNGHQFPRCGLTFLAIQAPGITKYCGICSTPFLSDECVMAQEYADSKKSVKTGDDTIMTGVARDGELSEGGTRGERDSGSLNGADGDGAAEQEDCDEEKDEDQESDDSEGEDDVYERRELPVTLARVLFLSCDACIYCGGKFVG</sequence>
<dbReference type="EMBL" id="CAJRGZ010000030">
    <property type="protein sequence ID" value="CAG5184906.1"/>
    <property type="molecule type" value="Genomic_DNA"/>
</dbReference>
<accession>A0A8J2IAV7</accession>
<dbReference type="InterPro" id="IPR044230">
    <property type="entry name" value="GTF3C4"/>
</dbReference>
<dbReference type="OrthoDB" id="6021743at2759"/>
<dbReference type="GeneID" id="67011381"/>
<dbReference type="Proteomes" id="UP000676310">
    <property type="component" value="Unassembled WGS sequence"/>
</dbReference>
<protein>
    <recommendedName>
        <fullName evidence="6">Transcription factor IIIC putative zinc-finger domain-containing protein</fullName>
    </recommendedName>
</protein>
<dbReference type="AlphaFoldDB" id="A0A8J2IAV7"/>
<comment type="caution">
    <text evidence="4">The sequence shown here is derived from an EMBL/GenBank/DDBJ whole genome shotgun (WGS) entry which is preliminary data.</text>
</comment>
<evidence type="ECO:0000313" key="5">
    <source>
        <dbReference type="Proteomes" id="UP000676310"/>
    </source>
</evidence>
<dbReference type="PANTHER" id="PTHR15496">
    <property type="entry name" value="GENERAL TRANSCRIPTION FACTOR 3C POLYPEPTIDE 4 FAMILY"/>
    <property type="match status" value="1"/>
</dbReference>
<feature type="domain" description="Transcription factor IIIC 90kDa subunit N-terminal" evidence="2">
    <location>
        <begin position="19"/>
        <end position="477"/>
    </location>
</feature>
<evidence type="ECO:0000259" key="3">
    <source>
        <dbReference type="Pfam" id="PF12660"/>
    </source>
</evidence>
<organism evidence="4 5">
    <name type="scientific">Alternaria atra</name>
    <dbReference type="NCBI Taxonomy" id="119953"/>
    <lineage>
        <taxon>Eukaryota</taxon>
        <taxon>Fungi</taxon>
        <taxon>Dikarya</taxon>
        <taxon>Ascomycota</taxon>
        <taxon>Pezizomycotina</taxon>
        <taxon>Dothideomycetes</taxon>
        <taxon>Pleosporomycetidae</taxon>
        <taxon>Pleosporales</taxon>
        <taxon>Pleosporineae</taxon>
        <taxon>Pleosporaceae</taxon>
        <taxon>Alternaria</taxon>
        <taxon>Alternaria sect. Ulocladioides</taxon>
    </lineage>
</organism>
<name>A0A8J2IAV7_9PLEO</name>
<reference evidence="4" key="1">
    <citation type="submission" date="2021-05" db="EMBL/GenBank/DDBJ databases">
        <authorList>
            <person name="Stam R."/>
        </authorList>
    </citation>
    <scope>NUCLEOTIDE SEQUENCE</scope>
    <source>
        <strain evidence="4">CS162</strain>
    </source>
</reference>
<dbReference type="PANTHER" id="PTHR15496:SF2">
    <property type="entry name" value="GENERAL TRANSCRIPTION FACTOR 3C POLYPEPTIDE 4"/>
    <property type="match status" value="1"/>
</dbReference>
<dbReference type="GO" id="GO:0004402">
    <property type="term" value="F:histone acetyltransferase activity"/>
    <property type="evidence" value="ECO:0007669"/>
    <property type="project" value="InterPro"/>
</dbReference>
<dbReference type="GO" id="GO:0000127">
    <property type="term" value="C:transcription factor TFIIIC complex"/>
    <property type="evidence" value="ECO:0007669"/>
    <property type="project" value="InterPro"/>
</dbReference>